<sequence length="61" mass="6472">MLTTLTVKNFTLVEQLEVDFSLGMTALTGETGAGKSLVIDALAMALGDRADTDRIRSGAER</sequence>
<evidence type="ECO:0000256" key="6">
    <source>
        <dbReference type="ARBA" id="ARBA00023204"/>
    </source>
</evidence>
<evidence type="ECO:0000256" key="2">
    <source>
        <dbReference type="ARBA" id="ARBA00021315"/>
    </source>
</evidence>
<keyword evidence="6" id="KW-0234">DNA repair</keyword>
<dbReference type="InterPro" id="IPR027417">
    <property type="entry name" value="P-loop_NTPase"/>
</dbReference>
<keyword evidence="5" id="KW-0067">ATP-binding</keyword>
<dbReference type="GO" id="GO:0005524">
    <property type="term" value="F:ATP binding"/>
    <property type="evidence" value="ECO:0007669"/>
    <property type="project" value="UniProtKB-KW"/>
</dbReference>
<keyword evidence="3" id="KW-0547">Nucleotide-binding</keyword>
<proteinExistence type="inferred from homology"/>
<evidence type="ECO:0000256" key="5">
    <source>
        <dbReference type="ARBA" id="ARBA00022840"/>
    </source>
</evidence>
<dbReference type="PANTHER" id="PTHR11059">
    <property type="entry name" value="DNA REPAIR PROTEIN RECN"/>
    <property type="match status" value="1"/>
</dbReference>
<dbReference type="GO" id="GO:0006302">
    <property type="term" value="P:double-strand break repair"/>
    <property type="evidence" value="ECO:0007669"/>
    <property type="project" value="InterPro"/>
</dbReference>
<evidence type="ECO:0000259" key="8">
    <source>
        <dbReference type="Pfam" id="PF13476"/>
    </source>
</evidence>
<dbReference type="AlphaFoldDB" id="A0A0F9BY88"/>
<feature type="domain" description="Rad50/SbcC-type AAA" evidence="8">
    <location>
        <begin position="5"/>
        <end position="53"/>
    </location>
</feature>
<accession>A0A0F9BY88</accession>
<feature type="non-terminal residue" evidence="9">
    <location>
        <position position="61"/>
    </location>
</feature>
<dbReference type="InterPro" id="IPR038729">
    <property type="entry name" value="Rad50/SbcC_AAA"/>
</dbReference>
<dbReference type="GO" id="GO:0009432">
    <property type="term" value="P:SOS response"/>
    <property type="evidence" value="ECO:0007669"/>
    <property type="project" value="TreeGrafter"/>
</dbReference>
<evidence type="ECO:0000256" key="7">
    <source>
        <dbReference type="ARBA" id="ARBA00033408"/>
    </source>
</evidence>
<dbReference type="GO" id="GO:0006310">
    <property type="term" value="P:DNA recombination"/>
    <property type="evidence" value="ECO:0007669"/>
    <property type="project" value="InterPro"/>
</dbReference>
<evidence type="ECO:0000256" key="3">
    <source>
        <dbReference type="ARBA" id="ARBA00022741"/>
    </source>
</evidence>
<dbReference type="SUPFAM" id="SSF52540">
    <property type="entry name" value="P-loop containing nucleoside triphosphate hydrolases"/>
    <property type="match status" value="1"/>
</dbReference>
<reference evidence="9" key="1">
    <citation type="journal article" date="2015" name="Nature">
        <title>Complex archaea that bridge the gap between prokaryotes and eukaryotes.</title>
        <authorList>
            <person name="Spang A."/>
            <person name="Saw J.H."/>
            <person name="Jorgensen S.L."/>
            <person name="Zaremba-Niedzwiedzka K."/>
            <person name="Martijn J."/>
            <person name="Lind A.E."/>
            <person name="van Eijk R."/>
            <person name="Schleper C."/>
            <person name="Guy L."/>
            <person name="Ettema T.J."/>
        </authorList>
    </citation>
    <scope>NUCLEOTIDE SEQUENCE</scope>
</reference>
<dbReference type="PANTHER" id="PTHR11059:SF0">
    <property type="entry name" value="DNA REPAIR PROTEIN RECN"/>
    <property type="match status" value="1"/>
</dbReference>
<keyword evidence="4" id="KW-0227">DNA damage</keyword>
<protein>
    <recommendedName>
        <fullName evidence="2">DNA repair protein RecN</fullName>
    </recommendedName>
    <alternativeName>
        <fullName evidence="7">Recombination protein N</fullName>
    </alternativeName>
</protein>
<organism evidence="9">
    <name type="scientific">marine sediment metagenome</name>
    <dbReference type="NCBI Taxonomy" id="412755"/>
    <lineage>
        <taxon>unclassified sequences</taxon>
        <taxon>metagenomes</taxon>
        <taxon>ecological metagenomes</taxon>
    </lineage>
</organism>
<comment type="similarity">
    <text evidence="1">Belongs to the RecN family.</text>
</comment>
<evidence type="ECO:0000313" key="9">
    <source>
        <dbReference type="EMBL" id="KKK89366.1"/>
    </source>
</evidence>
<dbReference type="InterPro" id="IPR004604">
    <property type="entry name" value="DNA_recomb/repair_RecN"/>
</dbReference>
<dbReference type="EMBL" id="LAZR01049562">
    <property type="protein sequence ID" value="KKK89366.1"/>
    <property type="molecule type" value="Genomic_DNA"/>
</dbReference>
<evidence type="ECO:0000256" key="4">
    <source>
        <dbReference type="ARBA" id="ARBA00022763"/>
    </source>
</evidence>
<evidence type="ECO:0000256" key="1">
    <source>
        <dbReference type="ARBA" id="ARBA00009441"/>
    </source>
</evidence>
<dbReference type="GO" id="GO:0043590">
    <property type="term" value="C:bacterial nucleoid"/>
    <property type="evidence" value="ECO:0007669"/>
    <property type="project" value="TreeGrafter"/>
</dbReference>
<dbReference type="Pfam" id="PF13476">
    <property type="entry name" value="AAA_23"/>
    <property type="match status" value="1"/>
</dbReference>
<name>A0A0F9BY88_9ZZZZ</name>
<dbReference type="GO" id="GO:0016887">
    <property type="term" value="F:ATP hydrolysis activity"/>
    <property type="evidence" value="ECO:0007669"/>
    <property type="project" value="InterPro"/>
</dbReference>
<comment type="caution">
    <text evidence="9">The sequence shown here is derived from an EMBL/GenBank/DDBJ whole genome shotgun (WGS) entry which is preliminary data.</text>
</comment>
<gene>
    <name evidence="9" type="ORF">LCGC14_2733850</name>
</gene>
<dbReference type="Gene3D" id="3.40.50.300">
    <property type="entry name" value="P-loop containing nucleotide triphosphate hydrolases"/>
    <property type="match status" value="1"/>
</dbReference>